<organism evidence="1 2">
    <name type="scientific">Siphonobacter aquaeclarae</name>
    <dbReference type="NCBI Taxonomy" id="563176"/>
    <lineage>
        <taxon>Bacteria</taxon>
        <taxon>Pseudomonadati</taxon>
        <taxon>Bacteroidota</taxon>
        <taxon>Cytophagia</taxon>
        <taxon>Cytophagales</taxon>
        <taxon>Cytophagaceae</taxon>
        <taxon>Siphonobacter</taxon>
    </lineage>
</organism>
<evidence type="ECO:0000313" key="2">
    <source>
        <dbReference type="Proteomes" id="UP000198901"/>
    </source>
</evidence>
<keyword evidence="2" id="KW-1185">Reference proteome</keyword>
<dbReference type="OrthoDB" id="1778949at2"/>
<reference evidence="1 2" key="1">
    <citation type="submission" date="2016-10" db="EMBL/GenBank/DDBJ databases">
        <authorList>
            <person name="de Groot N.N."/>
        </authorList>
    </citation>
    <scope>NUCLEOTIDE SEQUENCE [LARGE SCALE GENOMIC DNA]</scope>
    <source>
        <strain evidence="1 2">DSM 21668</strain>
    </source>
</reference>
<dbReference type="RefSeq" id="WP_093204722.1">
    <property type="nucleotide sequence ID" value="NZ_FNGS01000006.1"/>
</dbReference>
<dbReference type="STRING" id="563176.SAMN04488090_3342"/>
<accession>A0A1G9SY41</accession>
<protein>
    <submittedName>
        <fullName evidence="1">Uncharacterized protein</fullName>
    </submittedName>
</protein>
<dbReference type="AlphaFoldDB" id="A0A1G9SY41"/>
<gene>
    <name evidence="1" type="ORF">SAMN04488090_3342</name>
</gene>
<evidence type="ECO:0000313" key="1">
    <source>
        <dbReference type="EMBL" id="SDM40363.1"/>
    </source>
</evidence>
<name>A0A1G9SY41_9BACT</name>
<dbReference type="Proteomes" id="UP000198901">
    <property type="component" value="Unassembled WGS sequence"/>
</dbReference>
<dbReference type="EMBL" id="FNGS01000006">
    <property type="protein sequence ID" value="SDM40363.1"/>
    <property type="molecule type" value="Genomic_DNA"/>
</dbReference>
<sequence>MSNETEDWLRRLAGESGFHPETVQLLWEGLRRTGGGQVQFNIPELGGPGQWQRGMLMISDWNNHALKGRLSTLLDTLSSRASVPESSLPEESGEGWRGRQNDTEYVFYPSRHLLILNNKKAYDTRAYQVYGFGQSQQNGRQELTLQTNKGEISIHALPETTWP</sequence>
<proteinExistence type="predicted"/>